<evidence type="ECO:0008006" key="3">
    <source>
        <dbReference type="Google" id="ProtNLM"/>
    </source>
</evidence>
<proteinExistence type="predicted"/>
<feature type="transmembrane region" description="Helical" evidence="1">
    <location>
        <begin position="191"/>
        <end position="210"/>
    </location>
</feature>
<keyword evidence="1" id="KW-0812">Transmembrane</keyword>
<protein>
    <recommendedName>
        <fullName evidence="3">TLC domain-containing protein</fullName>
    </recommendedName>
</protein>
<feature type="transmembrane region" description="Helical" evidence="1">
    <location>
        <begin position="95"/>
        <end position="112"/>
    </location>
</feature>
<organism evidence="2">
    <name type="scientific">seawater metagenome</name>
    <dbReference type="NCBI Taxonomy" id="1561972"/>
    <lineage>
        <taxon>unclassified sequences</taxon>
        <taxon>metagenomes</taxon>
        <taxon>ecological metagenomes</taxon>
    </lineage>
</organism>
<keyword evidence="1" id="KW-1133">Transmembrane helix</keyword>
<gene>
    <name evidence="2" type="ORF">CPAV1605_1065</name>
</gene>
<feature type="transmembrane region" description="Helical" evidence="1">
    <location>
        <begin position="6"/>
        <end position="26"/>
    </location>
</feature>
<sequence length="225" mass="26509">MLICYTNFILFCCSLCFYLFIDFLVTNRIEGKYYFLHFINNALVVYYSYSDVINVYSNLYLAIDIEPSYTPLILTISLHIYHIIAYFSKLRFDDWLHHILMIFVLIPLSIYVKAGILINHALFFLSGLPGGIDYLLLCLTRNKLINRMSQKNINCQLNLWMRAPGCIAHSILAILCLRYKCVSRYVGFSEFYLSIFGIFLVYWNGIYFMNQVVQNYAINKFKQKD</sequence>
<feature type="transmembrane region" description="Helical" evidence="1">
    <location>
        <begin position="69"/>
        <end position="88"/>
    </location>
</feature>
<dbReference type="AlphaFoldDB" id="A0A5E8CKQ9"/>
<feature type="transmembrane region" description="Helical" evidence="1">
    <location>
        <begin position="118"/>
        <end position="139"/>
    </location>
</feature>
<evidence type="ECO:0000313" key="2">
    <source>
        <dbReference type="EMBL" id="VVU95314.1"/>
    </source>
</evidence>
<accession>A0A5E8CKQ9</accession>
<keyword evidence="1" id="KW-0472">Membrane</keyword>
<reference evidence="2" key="1">
    <citation type="submission" date="2019-09" db="EMBL/GenBank/DDBJ databases">
        <authorList>
            <person name="Needham M D."/>
        </authorList>
    </citation>
    <scope>NUCLEOTIDE SEQUENCE</scope>
</reference>
<name>A0A5E8CKQ9_9ZZZZ</name>
<evidence type="ECO:0000256" key="1">
    <source>
        <dbReference type="SAM" id="Phobius"/>
    </source>
</evidence>
<dbReference type="EMBL" id="CABVLZ010000004">
    <property type="protein sequence ID" value="VVU95314.1"/>
    <property type="molecule type" value="Genomic_DNA"/>
</dbReference>
<feature type="transmembrane region" description="Helical" evidence="1">
    <location>
        <begin position="159"/>
        <end position="179"/>
    </location>
</feature>
<feature type="transmembrane region" description="Helical" evidence="1">
    <location>
        <begin position="33"/>
        <end position="49"/>
    </location>
</feature>